<dbReference type="PANTHER" id="PTHR13563">
    <property type="entry name" value="TRNA (GUANINE-9-) METHYLTRANSFERASE"/>
    <property type="match status" value="1"/>
</dbReference>
<name>A0A250XCV6_9CHLO</name>
<evidence type="ECO:0000256" key="3">
    <source>
        <dbReference type="ARBA" id="ARBA00022679"/>
    </source>
</evidence>
<dbReference type="OrthoDB" id="278300at2759"/>
<dbReference type="EC" id="2.1.1.221" evidence="1"/>
<keyword evidence="9" id="KW-1185">Reference proteome</keyword>
<dbReference type="InterPro" id="IPR028564">
    <property type="entry name" value="MT_TRM10-typ"/>
</dbReference>
<organism evidence="8 9">
    <name type="scientific">Chlamydomonas eustigma</name>
    <dbReference type="NCBI Taxonomy" id="1157962"/>
    <lineage>
        <taxon>Eukaryota</taxon>
        <taxon>Viridiplantae</taxon>
        <taxon>Chlorophyta</taxon>
        <taxon>core chlorophytes</taxon>
        <taxon>Chlorophyceae</taxon>
        <taxon>CS clade</taxon>
        <taxon>Chlamydomonadales</taxon>
        <taxon>Chlamydomonadaceae</taxon>
        <taxon>Chlamydomonas</taxon>
    </lineage>
</organism>
<feature type="region of interest" description="Disordered" evidence="6">
    <location>
        <begin position="83"/>
        <end position="123"/>
    </location>
</feature>
<dbReference type="PANTHER" id="PTHR13563:SF13">
    <property type="entry name" value="TRNA METHYLTRANSFERASE 10 HOMOLOG A"/>
    <property type="match status" value="1"/>
</dbReference>
<protein>
    <recommendedName>
        <fullName evidence="1">tRNA (guanine(9)-N(1))-methyltransferase</fullName>
        <ecNumber evidence="1">2.1.1.221</ecNumber>
    </recommendedName>
</protein>
<feature type="region of interest" description="Disordered" evidence="6">
    <location>
        <begin position="42"/>
        <end position="62"/>
    </location>
</feature>
<dbReference type="InterPro" id="IPR038459">
    <property type="entry name" value="MT_TRM10-typ_sf"/>
</dbReference>
<dbReference type="EMBL" id="BEGY01000056">
    <property type="protein sequence ID" value="GAX80719.1"/>
    <property type="molecule type" value="Genomic_DNA"/>
</dbReference>
<dbReference type="CDD" id="cd18089">
    <property type="entry name" value="SPOUT_Trm10-like"/>
    <property type="match status" value="1"/>
</dbReference>
<dbReference type="GO" id="GO:0000049">
    <property type="term" value="F:tRNA binding"/>
    <property type="evidence" value="ECO:0007669"/>
    <property type="project" value="TreeGrafter"/>
</dbReference>
<feature type="domain" description="SAM-dependent MTase TRM10-type" evidence="7">
    <location>
        <begin position="154"/>
        <end position="354"/>
    </location>
</feature>
<evidence type="ECO:0000259" key="7">
    <source>
        <dbReference type="PROSITE" id="PS51675"/>
    </source>
</evidence>
<reference evidence="8 9" key="1">
    <citation type="submission" date="2017-08" db="EMBL/GenBank/DDBJ databases">
        <title>Acidophilic green algal genome provides insights into adaptation to an acidic environment.</title>
        <authorList>
            <person name="Hirooka S."/>
            <person name="Hirose Y."/>
            <person name="Kanesaki Y."/>
            <person name="Higuchi S."/>
            <person name="Fujiwara T."/>
            <person name="Onuma R."/>
            <person name="Era A."/>
            <person name="Ohbayashi R."/>
            <person name="Uzuka A."/>
            <person name="Nozaki H."/>
            <person name="Yoshikawa H."/>
            <person name="Miyagishima S.Y."/>
        </authorList>
    </citation>
    <scope>NUCLEOTIDE SEQUENCE [LARGE SCALE GENOMIC DNA]</scope>
    <source>
        <strain evidence="8 9">NIES-2499</strain>
    </source>
</reference>
<evidence type="ECO:0000313" key="8">
    <source>
        <dbReference type="EMBL" id="GAX80719.1"/>
    </source>
</evidence>
<dbReference type="InterPro" id="IPR007356">
    <property type="entry name" value="tRNA_m1G_MeTrfase_euk"/>
</dbReference>
<evidence type="ECO:0000256" key="6">
    <source>
        <dbReference type="SAM" id="MobiDB-lite"/>
    </source>
</evidence>
<dbReference type="AlphaFoldDB" id="A0A250XCV6"/>
<comment type="caution">
    <text evidence="8">The sequence shown here is derived from an EMBL/GenBank/DDBJ whole genome shotgun (WGS) entry which is preliminary data.</text>
</comment>
<dbReference type="Proteomes" id="UP000232323">
    <property type="component" value="Unassembled WGS sequence"/>
</dbReference>
<keyword evidence="2" id="KW-0489">Methyltransferase</keyword>
<keyword evidence="4" id="KW-0949">S-adenosyl-L-methionine</keyword>
<feature type="compositionally biased region" description="Polar residues" evidence="6">
    <location>
        <begin position="90"/>
        <end position="108"/>
    </location>
</feature>
<evidence type="ECO:0000256" key="4">
    <source>
        <dbReference type="ARBA" id="ARBA00022691"/>
    </source>
</evidence>
<dbReference type="PROSITE" id="PS51675">
    <property type="entry name" value="SAM_MT_TRM10"/>
    <property type="match status" value="1"/>
</dbReference>
<accession>A0A250XCV6</accession>
<dbReference type="GO" id="GO:0002939">
    <property type="term" value="P:tRNA N1-guanine methylation"/>
    <property type="evidence" value="ECO:0007669"/>
    <property type="project" value="TreeGrafter"/>
</dbReference>
<dbReference type="GO" id="GO:0005634">
    <property type="term" value="C:nucleus"/>
    <property type="evidence" value="ECO:0007669"/>
    <property type="project" value="TreeGrafter"/>
</dbReference>
<feature type="compositionally biased region" description="Polar residues" evidence="6">
    <location>
        <begin position="50"/>
        <end position="62"/>
    </location>
</feature>
<evidence type="ECO:0000256" key="1">
    <source>
        <dbReference type="ARBA" id="ARBA00012797"/>
    </source>
</evidence>
<evidence type="ECO:0000256" key="2">
    <source>
        <dbReference type="ARBA" id="ARBA00022603"/>
    </source>
</evidence>
<keyword evidence="3" id="KW-0808">Transferase</keyword>
<dbReference type="STRING" id="1157962.A0A250XCV6"/>
<sequence>MARALHAIMARMRTFGSCVWPGYIYQRRSQFSVRVVFTDTSEQDSRIRTNSEVQGGTAHSSSGPHLVICCEFTAEREAARIRASSERLNSKQQRQDTGLFDSPNTSSDTEGRESDSIESSSIFSPPLSACIQQDEALHTDEPDIQADVNSRACAQRALSNAKAGPSNPLNLKGLPRYDHRIIHKEVRSLVKQIELSMAANRQANSPFTLHATSWVPGSDMDVYGQYINIQTWPVTLHQEPVLEVFKRQYHVVMLSPDALDPLTHLDSSTVYCIGGIVDRTVCKGITLGWAREQGVEVKRLPILEHAVALGMEAGTNRSPVLNVSDAAAALVHFHSSGDWVTSLSKVIPQRKKKASAPRAKIMRVSNFASEFQKGARAENQHFL</sequence>
<dbReference type="Gene3D" id="3.40.1280.30">
    <property type="match status" value="1"/>
</dbReference>
<dbReference type="GO" id="GO:0052905">
    <property type="term" value="F:tRNA (guanosine(9)-N1)-methyltransferase activity"/>
    <property type="evidence" value="ECO:0007669"/>
    <property type="project" value="UniProtKB-EC"/>
</dbReference>
<gene>
    <name evidence="8" type="ORF">CEUSTIGMA_g8154.t1</name>
</gene>
<proteinExistence type="predicted"/>
<evidence type="ECO:0000313" key="9">
    <source>
        <dbReference type="Proteomes" id="UP000232323"/>
    </source>
</evidence>
<comment type="catalytic activity">
    <reaction evidence="5">
        <text>guanosine(9) in tRNA + S-adenosyl-L-methionine = N(1)-methylguanosine(9) in tRNA + S-adenosyl-L-homocysteine + H(+)</text>
        <dbReference type="Rhea" id="RHEA:43156"/>
        <dbReference type="Rhea" id="RHEA-COMP:10367"/>
        <dbReference type="Rhea" id="RHEA-COMP:10368"/>
        <dbReference type="ChEBI" id="CHEBI:15378"/>
        <dbReference type="ChEBI" id="CHEBI:57856"/>
        <dbReference type="ChEBI" id="CHEBI:59789"/>
        <dbReference type="ChEBI" id="CHEBI:73542"/>
        <dbReference type="ChEBI" id="CHEBI:74269"/>
        <dbReference type="EC" id="2.1.1.221"/>
    </reaction>
</comment>
<evidence type="ECO:0000256" key="5">
    <source>
        <dbReference type="ARBA" id="ARBA00048434"/>
    </source>
</evidence>